<dbReference type="EMBL" id="LKAJ01000014">
    <property type="protein sequence ID" value="KRG20276.1"/>
    <property type="molecule type" value="Genomic_DNA"/>
</dbReference>
<gene>
    <name evidence="3" type="ORF">HT99x_015130</name>
    <name evidence="2" type="ORF">HT99x_02668</name>
</gene>
<reference evidence="2" key="1">
    <citation type="submission" date="2015-09" db="EMBL/GenBank/DDBJ databases">
        <title>Draft Genome Sequences of Two Novel Amoeba-resistant Intranuclear Bacteria, Candidatus Berkiella cookevillensis and Candidatus Berkiella aquae.</title>
        <authorList>
            <person name="Mehari Y.T."/>
            <person name="Arivett B.A."/>
            <person name="Farone A.L."/>
            <person name="Gunderson J.H."/>
            <person name="Farone M.B."/>
        </authorList>
    </citation>
    <scope>NUCLEOTIDE SEQUENCE [LARGE SCALE GENOMIC DNA]</scope>
    <source>
        <strain evidence="2">HT99</strain>
    </source>
</reference>
<keyword evidence="4" id="KW-1185">Reference proteome</keyword>
<dbReference type="RefSeq" id="WP_075067269.1">
    <property type="nucleotide sequence ID" value="NZ_LKAJ02000002.1"/>
</dbReference>
<comment type="caution">
    <text evidence="2">The sequence shown here is derived from an EMBL/GenBank/DDBJ whole genome shotgun (WGS) entry which is preliminary data.</text>
</comment>
<feature type="signal peptide" evidence="1">
    <location>
        <begin position="1"/>
        <end position="19"/>
    </location>
</feature>
<name>A0A0Q9YTL1_9GAMM</name>
<reference evidence="3" key="3">
    <citation type="submission" date="2021-06" db="EMBL/GenBank/DDBJ databases">
        <title>Genomic Description and Analysis of Intracellular Bacteria, Candidatus Berkiella cookevillensis and Candidatus Berkiella aquae.</title>
        <authorList>
            <person name="Kidane D.T."/>
            <person name="Mehari Y.T."/>
            <person name="Rice F.C."/>
            <person name="Arivett B.A."/>
            <person name="Farone A.L."/>
            <person name="Berk S.G."/>
            <person name="Farone M.B."/>
        </authorList>
    </citation>
    <scope>NUCLEOTIDE SEQUENCE</scope>
    <source>
        <strain evidence="3">HT99</strain>
    </source>
</reference>
<dbReference type="OrthoDB" id="9797479at2"/>
<evidence type="ECO:0000256" key="1">
    <source>
        <dbReference type="SAM" id="SignalP"/>
    </source>
</evidence>
<reference evidence="3" key="2">
    <citation type="journal article" date="2016" name="Genome Announc.">
        <title>Draft Genome Sequences of Two Novel Amoeba-Resistant Intranuclear Bacteria, 'Candidatus Berkiella cookevillensis' and 'Candidatus Berkiella aquae'.</title>
        <authorList>
            <person name="Mehari Y.T."/>
            <person name="Arivett B.A."/>
            <person name="Farone A.L."/>
            <person name="Gunderson J.H."/>
            <person name="Farone M.B."/>
        </authorList>
    </citation>
    <scope>NUCLEOTIDE SEQUENCE</scope>
    <source>
        <strain evidence="3">HT99</strain>
    </source>
</reference>
<organism evidence="2">
    <name type="scientific">Candidatus Berkiella aquae</name>
    <dbReference type="NCBI Taxonomy" id="295108"/>
    <lineage>
        <taxon>Bacteria</taxon>
        <taxon>Pseudomonadati</taxon>
        <taxon>Pseudomonadota</taxon>
        <taxon>Gammaproteobacteria</taxon>
        <taxon>Candidatus Berkiellales</taxon>
        <taxon>Candidatus Berkiellaceae</taxon>
        <taxon>Candidatus Berkiella</taxon>
    </lineage>
</organism>
<dbReference type="STRING" id="295108.HT99x_02668"/>
<protein>
    <submittedName>
        <fullName evidence="3">Conjugal transfer protein TraH</fullName>
    </submittedName>
    <submittedName>
        <fullName evidence="2">Conjugative relaxosome accessory transposon protein</fullName>
    </submittedName>
</protein>
<sequence length="496" mass="55019">MRHKLIQFFLLIVSPALMAEDISSHMNQFVQSGGVSVNVTEASAFKGQAAGGYTLGSVSLRHPTRSYTPIMAQAPGMRMGCGGIDLFTGSFSYISSDELKRAFRNIGTSMGTYGVMIALESACPMCKKQVDQLHRMANEINRFNINSCETAAGIVGGLWPRTETAQRHVCTTAGGPGGLFNDFAAAKQKCGSGGESQRVFDEIRQASQKKNNNQSLSERERKLASFEDMLLDKGNLAWMILTKTGFTKEHGQPLTEMVMSLSGSLILDNSNDTNVWRLLPSKAGDEALLNTLLYGEIKSANKLDGKAAAQSLDAKVYHCDTSELYGCLNPNLVNFRINHPQSWVGRIQETLRSIQDKARLDQELTAQEKDLISSAKFPLFRAINVQSAYSFARDVVNLSDYAEILALDILEEYLEDLLDVVKFGSHRIQADAETLKEFQAGIAEARGMIRYFRSNNQKKITQAHDMVRRVQFLEQQLVGEFDADMLRTIDYTSGRR</sequence>
<dbReference type="Proteomes" id="UP000051497">
    <property type="component" value="Unassembled WGS sequence"/>
</dbReference>
<accession>A0A0Q9YTL1</accession>
<evidence type="ECO:0000313" key="2">
    <source>
        <dbReference type="EMBL" id="KRG20276.1"/>
    </source>
</evidence>
<feature type="chain" id="PRO_5043129807" evidence="1">
    <location>
        <begin position="20"/>
        <end position="496"/>
    </location>
</feature>
<proteinExistence type="predicted"/>
<dbReference type="InterPro" id="IPR010927">
    <property type="entry name" value="T4SS_TraH"/>
</dbReference>
<dbReference type="EMBL" id="LKAJ02000002">
    <property type="protein sequence ID" value="MCS5712772.1"/>
    <property type="molecule type" value="Genomic_DNA"/>
</dbReference>
<dbReference type="Pfam" id="PF06122">
    <property type="entry name" value="TraH"/>
    <property type="match status" value="1"/>
</dbReference>
<evidence type="ECO:0000313" key="3">
    <source>
        <dbReference type="EMBL" id="MCS5712772.1"/>
    </source>
</evidence>
<dbReference type="AlphaFoldDB" id="A0A0Q9YTL1"/>
<keyword evidence="1" id="KW-0732">Signal</keyword>
<evidence type="ECO:0000313" key="4">
    <source>
        <dbReference type="Proteomes" id="UP000051497"/>
    </source>
</evidence>